<comment type="subcellular location">
    <subcellularLocation>
        <location evidence="1">Membrane</location>
        <topology evidence="1">Multi-pass membrane protein</topology>
    </subcellularLocation>
</comment>
<evidence type="ECO:0000256" key="2">
    <source>
        <dbReference type="ARBA" id="ARBA00022692"/>
    </source>
</evidence>
<keyword evidence="2 6" id="KW-0812">Transmembrane</keyword>
<feature type="domain" description="NfeD-like C-terminal" evidence="7">
    <location>
        <begin position="90"/>
        <end position="147"/>
    </location>
</feature>
<sequence>MYNWLVDYGWVLWLVLFLGFAAIETLTLDLFFAMLSVGALAAMLAAILSAPLFLQVVVFCVVALLMIVLVRPAALKHLKTGSKEQRSNIERLIGDTAVTLEPVGSRTGTVKLAGDTWTARSGDGSLLPAGEQVEVTRIEGATAVVEPLRAADTRSIDGHPEDDGGVNGRR</sequence>
<dbReference type="Proteomes" id="UP001063368">
    <property type="component" value="Chromosome"/>
</dbReference>
<evidence type="ECO:0000259" key="7">
    <source>
        <dbReference type="Pfam" id="PF01957"/>
    </source>
</evidence>
<protein>
    <submittedName>
        <fullName evidence="8">NfeD family protein</fullName>
    </submittedName>
</protein>
<feature type="region of interest" description="Disordered" evidence="5">
    <location>
        <begin position="150"/>
        <end position="170"/>
    </location>
</feature>
<gene>
    <name evidence="8" type="ORF">N9A08_08420</name>
</gene>
<feature type="compositionally biased region" description="Basic and acidic residues" evidence="5">
    <location>
        <begin position="150"/>
        <end position="162"/>
    </location>
</feature>
<evidence type="ECO:0000256" key="3">
    <source>
        <dbReference type="ARBA" id="ARBA00022989"/>
    </source>
</evidence>
<evidence type="ECO:0000256" key="6">
    <source>
        <dbReference type="SAM" id="Phobius"/>
    </source>
</evidence>
<keyword evidence="3 6" id="KW-1133">Transmembrane helix</keyword>
<proteinExistence type="predicted"/>
<dbReference type="InterPro" id="IPR002810">
    <property type="entry name" value="NfeD-like_C"/>
</dbReference>
<evidence type="ECO:0000256" key="5">
    <source>
        <dbReference type="SAM" id="MobiDB-lite"/>
    </source>
</evidence>
<organism evidence="8 9">
    <name type="scientific">Arthrobacter koreensis</name>
    <dbReference type="NCBI Taxonomy" id="199136"/>
    <lineage>
        <taxon>Bacteria</taxon>
        <taxon>Bacillati</taxon>
        <taxon>Actinomycetota</taxon>
        <taxon>Actinomycetes</taxon>
        <taxon>Micrococcales</taxon>
        <taxon>Micrococcaceae</taxon>
        <taxon>Arthrobacter</taxon>
    </lineage>
</organism>
<keyword evidence="4 6" id="KW-0472">Membrane</keyword>
<dbReference type="SUPFAM" id="SSF141322">
    <property type="entry name" value="NfeD domain-like"/>
    <property type="match status" value="1"/>
</dbReference>
<evidence type="ECO:0000256" key="1">
    <source>
        <dbReference type="ARBA" id="ARBA00004141"/>
    </source>
</evidence>
<feature type="transmembrane region" description="Helical" evidence="6">
    <location>
        <begin position="30"/>
        <end position="50"/>
    </location>
</feature>
<dbReference type="PANTHER" id="PTHR33507">
    <property type="entry name" value="INNER MEMBRANE PROTEIN YBBJ"/>
    <property type="match status" value="1"/>
</dbReference>
<dbReference type="InterPro" id="IPR052165">
    <property type="entry name" value="Membrane_assoc_protease"/>
</dbReference>
<feature type="transmembrane region" description="Helical" evidence="6">
    <location>
        <begin position="6"/>
        <end position="23"/>
    </location>
</feature>
<evidence type="ECO:0000256" key="4">
    <source>
        <dbReference type="ARBA" id="ARBA00023136"/>
    </source>
</evidence>
<keyword evidence="9" id="KW-1185">Reference proteome</keyword>
<dbReference type="Gene3D" id="2.40.50.140">
    <property type="entry name" value="Nucleic acid-binding proteins"/>
    <property type="match status" value="1"/>
</dbReference>
<evidence type="ECO:0000313" key="8">
    <source>
        <dbReference type="EMBL" id="UYB37651.1"/>
    </source>
</evidence>
<dbReference type="PANTHER" id="PTHR33507:SF3">
    <property type="entry name" value="INNER MEMBRANE PROTEIN YBBJ"/>
    <property type="match status" value="1"/>
</dbReference>
<dbReference type="Pfam" id="PF01957">
    <property type="entry name" value="NfeD"/>
    <property type="match status" value="1"/>
</dbReference>
<dbReference type="InterPro" id="IPR012340">
    <property type="entry name" value="NA-bd_OB-fold"/>
</dbReference>
<reference evidence="8" key="1">
    <citation type="submission" date="2022-09" db="EMBL/GenBank/DDBJ databases">
        <authorList>
            <person name="Li D."/>
            <person name="Cheng J."/>
            <person name="Li Y."/>
        </authorList>
    </citation>
    <scope>NUCLEOTIDE SEQUENCE</scope>
    <source>
        <strain evidence="8">DL</strain>
    </source>
</reference>
<dbReference type="EMBL" id="CP106856">
    <property type="protein sequence ID" value="UYB37651.1"/>
    <property type="molecule type" value="Genomic_DNA"/>
</dbReference>
<evidence type="ECO:0000313" key="9">
    <source>
        <dbReference type="Proteomes" id="UP001063368"/>
    </source>
</evidence>
<name>A0ABY6FWS9_9MICC</name>
<accession>A0ABY6FWS9</accession>
<feature type="transmembrane region" description="Helical" evidence="6">
    <location>
        <begin position="56"/>
        <end position="74"/>
    </location>
</feature>